<dbReference type="PROSITE" id="PS50250">
    <property type="entry name" value="PCI"/>
    <property type="match status" value="1"/>
</dbReference>
<dbReference type="InterPro" id="IPR049549">
    <property type="entry name" value="RPN7_PSMD6_C"/>
</dbReference>
<dbReference type="SUPFAM" id="SSF46785">
    <property type="entry name" value="Winged helix' DNA-binding domain"/>
    <property type="match status" value="1"/>
</dbReference>
<sequence length="391" mass="45199">MPLENFEEEGLEKIPDLRLAQWVFRAGLDKTSSVMKKELLEKIMKCIRDENMAPYYEIICKELGLRMDQALLKTMKTANEAQIKELDEKLKDAEENLGETEIRNAMTAKAHFLSKIGDKEGALTQFRLILDKVLMPGFRLDAIFHLLRIGFFFSDRELITKYLEIANNLIEEGGDWDRRNRLKVYRGLYSLSVRDFAQAAKQFLDAVATFTSYELMDYKRFIIYTVMTAMIALKRPDLREKVVKGSEIQEVLHGLPNVREFLMSLFECRYSDFFCYLAGVEQFMSCDRYLSPHTRYYVREMRIHALSQHLDSYSSLSLDSMATSFGVTPAFLDAELSRFIASGRLACKIDQVSGVLETTRPDNVNSHYQSMIKQGDILLNRVQKLSQVINI</sequence>
<comment type="caution">
    <text evidence="6">The sequence shown here is derived from an EMBL/GenBank/DDBJ whole genome shotgun (WGS) entry which is preliminary data.</text>
</comment>
<name>A0A8S9YAI0_9TREM</name>
<evidence type="ECO:0000256" key="2">
    <source>
        <dbReference type="ARBA" id="ARBA00014932"/>
    </source>
</evidence>
<dbReference type="InterPro" id="IPR045135">
    <property type="entry name" value="Rpn7_N"/>
</dbReference>
<dbReference type="Proteomes" id="UP000822476">
    <property type="component" value="Unassembled WGS sequence"/>
</dbReference>
<dbReference type="GO" id="GO:0043161">
    <property type="term" value="P:proteasome-mediated ubiquitin-dependent protein catabolic process"/>
    <property type="evidence" value="ECO:0007669"/>
    <property type="project" value="TreeGrafter"/>
</dbReference>
<dbReference type="FunFam" id="1.25.40.570:FF:000005">
    <property type="entry name" value="26S proteasome regulatory subunit N7"/>
    <property type="match status" value="1"/>
</dbReference>
<dbReference type="InterPro" id="IPR036390">
    <property type="entry name" value="WH_DNA-bd_sf"/>
</dbReference>
<dbReference type="GO" id="GO:0005838">
    <property type="term" value="C:proteasome regulatory particle"/>
    <property type="evidence" value="ECO:0007669"/>
    <property type="project" value="TreeGrafter"/>
</dbReference>
<dbReference type="InterPro" id="IPR019585">
    <property type="entry name" value="Rpn7/CSN1"/>
</dbReference>
<evidence type="ECO:0000313" key="6">
    <source>
        <dbReference type="EMBL" id="KAF7233161.1"/>
    </source>
</evidence>
<organism evidence="6 7">
    <name type="scientific">Paragonimus skrjabini miyazakii</name>
    <dbReference type="NCBI Taxonomy" id="59628"/>
    <lineage>
        <taxon>Eukaryota</taxon>
        <taxon>Metazoa</taxon>
        <taxon>Spiralia</taxon>
        <taxon>Lophotrochozoa</taxon>
        <taxon>Platyhelminthes</taxon>
        <taxon>Trematoda</taxon>
        <taxon>Digenea</taxon>
        <taxon>Plagiorchiida</taxon>
        <taxon>Troglotremata</taxon>
        <taxon>Troglotrematidae</taxon>
        <taxon>Paragonimus</taxon>
    </lineage>
</organism>
<dbReference type="Pfam" id="PF01399">
    <property type="entry name" value="PCI"/>
    <property type="match status" value="1"/>
</dbReference>
<dbReference type="SMART" id="SM00088">
    <property type="entry name" value="PINT"/>
    <property type="match status" value="1"/>
</dbReference>
<dbReference type="PANTHER" id="PTHR14145">
    <property type="entry name" value="26S PROTESOME SUBUNIT 6"/>
    <property type="match status" value="1"/>
</dbReference>
<dbReference type="Pfam" id="PF21154">
    <property type="entry name" value="RPN7_PSMD6_C"/>
    <property type="match status" value="1"/>
</dbReference>
<keyword evidence="4" id="KW-0175">Coiled coil</keyword>
<protein>
    <recommendedName>
        <fullName evidence="2">26S proteasome non-ATPase regulatory subunit 6</fullName>
    </recommendedName>
</protein>
<evidence type="ECO:0000256" key="4">
    <source>
        <dbReference type="SAM" id="Coils"/>
    </source>
</evidence>
<keyword evidence="3" id="KW-0647">Proteasome</keyword>
<feature type="coiled-coil region" evidence="4">
    <location>
        <begin position="76"/>
        <end position="103"/>
    </location>
</feature>
<feature type="domain" description="PCI" evidence="5">
    <location>
        <begin position="195"/>
        <end position="363"/>
    </location>
</feature>
<gene>
    <name evidence="6" type="ORF">EG68_05455</name>
</gene>
<evidence type="ECO:0000256" key="3">
    <source>
        <dbReference type="ARBA" id="ARBA00022942"/>
    </source>
</evidence>
<dbReference type="Gene3D" id="1.25.40.570">
    <property type="match status" value="1"/>
</dbReference>
<comment type="similarity">
    <text evidence="1">Belongs to the proteasome subunit S10 family.</text>
</comment>
<accession>A0A8S9YAI0</accession>
<proteinExistence type="inferred from homology"/>
<dbReference type="AlphaFoldDB" id="A0A8S9YAI0"/>
<reference evidence="6" key="1">
    <citation type="submission" date="2019-07" db="EMBL/GenBank/DDBJ databases">
        <title>Annotation for the trematode Paragonimus miyazaki's.</title>
        <authorList>
            <person name="Choi Y.-J."/>
        </authorList>
    </citation>
    <scope>NUCLEOTIDE SEQUENCE</scope>
    <source>
        <strain evidence="6">Japan</strain>
    </source>
</reference>
<dbReference type="PANTHER" id="PTHR14145:SF1">
    <property type="entry name" value="26S PROTEASOME NON-ATPASE REGULATORY SUBUNIT 6"/>
    <property type="match status" value="1"/>
</dbReference>
<evidence type="ECO:0000313" key="7">
    <source>
        <dbReference type="Proteomes" id="UP000822476"/>
    </source>
</evidence>
<evidence type="ECO:0000259" key="5">
    <source>
        <dbReference type="PROSITE" id="PS50250"/>
    </source>
</evidence>
<evidence type="ECO:0000256" key="1">
    <source>
        <dbReference type="ARBA" id="ARBA00005717"/>
    </source>
</evidence>
<dbReference type="InterPro" id="IPR000717">
    <property type="entry name" value="PCI_dom"/>
</dbReference>
<dbReference type="Pfam" id="PF10602">
    <property type="entry name" value="RPN7"/>
    <property type="match status" value="1"/>
</dbReference>
<keyword evidence="7" id="KW-1185">Reference proteome</keyword>
<dbReference type="EMBL" id="JTDE01021266">
    <property type="protein sequence ID" value="KAF7233161.1"/>
    <property type="molecule type" value="Genomic_DNA"/>
</dbReference>
<dbReference type="OrthoDB" id="1452at2759"/>